<name>A0A194V8U4_CYTMA</name>
<keyword evidence="3" id="KW-1185">Reference proteome</keyword>
<feature type="transmembrane region" description="Helical" evidence="1">
    <location>
        <begin position="66"/>
        <end position="86"/>
    </location>
</feature>
<evidence type="ECO:0000256" key="1">
    <source>
        <dbReference type="SAM" id="Phobius"/>
    </source>
</evidence>
<feature type="transmembrane region" description="Helical" evidence="1">
    <location>
        <begin position="139"/>
        <end position="161"/>
    </location>
</feature>
<reference evidence="3" key="1">
    <citation type="submission" date="2014-12" db="EMBL/GenBank/DDBJ databases">
        <title>Genome Sequence of Valsa Canker Pathogens Uncovers a Specific Adaption of Colonization on Woody Bark.</title>
        <authorList>
            <person name="Yin Z."/>
            <person name="Liu H."/>
            <person name="Gao X."/>
            <person name="Li Z."/>
            <person name="Song N."/>
            <person name="Ke X."/>
            <person name="Dai Q."/>
            <person name="Wu Y."/>
            <person name="Sun Y."/>
            <person name="Xu J.-R."/>
            <person name="Kang Z.K."/>
            <person name="Wang L."/>
            <person name="Huang L."/>
        </authorList>
    </citation>
    <scope>NUCLEOTIDE SEQUENCE [LARGE SCALE GENOMIC DNA]</scope>
    <source>
        <strain evidence="3">SXYL134</strain>
    </source>
</reference>
<protein>
    <submittedName>
        <fullName evidence="2">Uncharacterized protein</fullName>
    </submittedName>
</protein>
<accession>A0A194V8U4</accession>
<keyword evidence="1" id="KW-1133">Transmembrane helix</keyword>
<keyword evidence="1" id="KW-0812">Transmembrane</keyword>
<feature type="transmembrane region" description="Helical" evidence="1">
    <location>
        <begin position="35"/>
        <end position="59"/>
    </location>
</feature>
<dbReference type="Proteomes" id="UP000078576">
    <property type="component" value="Unassembled WGS sequence"/>
</dbReference>
<dbReference type="AlphaFoldDB" id="A0A194V8U4"/>
<proteinExistence type="predicted"/>
<dbReference type="EMBL" id="KN714747">
    <property type="protein sequence ID" value="KUI60298.1"/>
    <property type="molecule type" value="Genomic_DNA"/>
</dbReference>
<sequence>MKVIRNYPPYALETVPVRAIPDSTSRRLVPYSSTWYYTTIIMRVLILLFGGGIWGLIVVNDGRSPVVWFPVIIADIVYQAVELMVLTARSTEKRGTHPVAHLIADLAFWMAYFVMAILYAIAVFPDWDNESGQLRQAHMLLRIFIDVFLFVLWLLHFVIFVRDCIEVHQRRQPHPPGVMYYVPGQGGAPFVLNNDFHMSEASLSTLDASELSKHL</sequence>
<keyword evidence="1" id="KW-0472">Membrane</keyword>
<gene>
    <name evidence="2" type="ORF">VP1G_07500</name>
</gene>
<organism evidence="2 3">
    <name type="scientific">Cytospora mali</name>
    <name type="common">Apple Valsa canker fungus</name>
    <name type="synonym">Valsa mali</name>
    <dbReference type="NCBI Taxonomy" id="578113"/>
    <lineage>
        <taxon>Eukaryota</taxon>
        <taxon>Fungi</taxon>
        <taxon>Dikarya</taxon>
        <taxon>Ascomycota</taxon>
        <taxon>Pezizomycotina</taxon>
        <taxon>Sordariomycetes</taxon>
        <taxon>Sordariomycetidae</taxon>
        <taxon>Diaporthales</taxon>
        <taxon>Cytosporaceae</taxon>
        <taxon>Cytospora</taxon>
    </lineage>
</organism>
<evidence type="ECO:0000313" key="3">
    <source>
        <dbReference type="Proteomes" id="UP000078576"/>
    </source>
</evidence>
<dbReference type="STRING" id="694573.A0A194V8U4"/>
<evidence type="ECO:0000313" key="2">
    <source>
        <dbReference type="EMBL" id="KUI60298.1"/>
    </source>
</evidence>
<feature type="transmembrane region" description="Helical" evidence="1">
    <location>
        <begin position="106"/>
        <end position="127"/>
    </location>
</feature>
<dbReference type="OrthoDB" id="5279542at2759"/>